<dbReference type="Proteomes" id="UP001497382">
    <property type="component" value="Unassembled WGS sequence"/>
</dbReference>
<proteinExistence type="predicted"/>
<feature type="compositionally biased region" description="Low complexity" evidence="1">
    <location>
        <begin position="118"/>
        <end position="131"/>
    </location>
</feature>
<evidence type="ECO:0000256" key="1">
    <source>
        <dbReference type="SAM" id="MobiDB-lite"/>
    </source>
</evidence>
<feature type="compositionally biased region" description="Basic and acidic residues" evidence="1">
    <location>
        <begin position="175"/>
        <end position="195"/>
    </location>
</feature>
<feature type="compositionally biased region" description="Basic and acidic residues" evidence="1">
    <location>
        <begin position="233"/>
        <end position="244"/>
    </location>
</feature>
<feature type="compositionally biased region" description="Low complexity" evidence="1">
    <location>
        <begin position="265"/>
        <end position="277"/>
    </location>
</feature>
<dbReference type="EMBL" id="CAXIEN010000090">
    <property type="protein sequence ID" value="CAL1276048.1"/>
    <property type="molecule type" value="Genomic_DNA"/>
</dbReference>
<dbReference type="PANTHER" id="PTHR16022">
    <property type="entry name" value="WD REPEAT DOMAIN 60"/>
    <property type="match status" value="1"/>
</dbReference>
<evidence type="ECO:0000313" key="2">
    <source>
        <dbReference type="EMBL" id="CAL1276048.1"/>
    </source>
</evidence>
<reference evidence="2 3" key="1">
    <citation type="submission" date="2024-04" db="EMBL/GenBank/DDBJ databases">
        <authorList>
            <person name="Rising A."/>
            <person name="Reimegard J."/>
            <person name="Sonavane S."/>
            <person name="Akerstrom W."/>
            <person name="Nylinder S."/>
            <person name="Hedman E."/>
            <person name="Kallberg Y."/>
        </authorList>
    </citation>
    <scope>NUCLEOTIDE SEQUENCE [LARGE SCALE GENOMIC DNA]</scope>
</reference>
<dbReference type="GO" id="GO:0005868">
    <property type="term" value="C:cytoplasmic dynein complex"/>
    <property type="evidence" value="ECO:0007669"/>
    <property type="project" value="InterPro"/>
</dbReference>
<dbReference type="PANTHER" id="PTHR16022:SF0">
    <property type="entry name" value="CYTOPLASMIC DYNEIN 2 INTERMEDIATE CHAIN 1"/>
    <property type="match status" value="1"/>
</dbReference>
<dbReference type="GO" id="GO:0005929">
    <property type="term" value="C:cilium"/>
    <property type="evidence" value="ECO:0007669"/>
    <property type="project" value="GOC"/>
</dbReference>
<feature type="compositionally biased region" description="Low complexity" evidence="1">
    <location>
        <begin position="220"/>
        <end position="232"/>
    </location>
</feature>
<feature type="compositionally biased region" description="Basic and acidic residues" evidence="1">
    <location>
        <begin position="14"/>
        <end position="30"/>
    </location>
</feature>
<feature type="compositionally biased region" description="Polar residues" evidence="1">
    <location>
        <begin position="84"/>
        <end position="111"/>
    </location>
</feature>
<comment type="caution">
    <text evidence="2">The sequence shown here is derived from an EMBL/GenBank/DDBJ whole genome shotgun (WGS) entry which is preliminary data.</text>
</comment>
<dbReference type="GO" id="GO:0042073">
    <property type="term" value="P:intraciliary transport"/>
    <property type="evidence" value="ECO:0007669"/>
    <property type="project" value="InterPro"/>
</dbReference>
<feature type="compositionally biased region" description="Polar residues" evidence="1">
    <location>
        <begin position="148"/>
        <end position="174"/>
    </location>
</feature>
<dbReference type="AlphaFoldDB" id="A0AAV1ZXX0"/>
<protein>
    <submittedName>
        <fullName evidence="2">Uncharacterized protein</fullName>
    </submittedName>
</protein>
<accession>A0AAV1ZXX0</accession>
<evidence type="ECO:0000313" key="3">
    <source>
        <dbReference type="Proteomes" id="UP001497382"/>
    </source>
</evidence>
<sequence>MSQKTNTPKRKVRPEKVKDSKLGKESEDSKPSLNIRENMRKEKFRSGSLSRHIPTKAQESPRKSQSVDRNQSVRSKGSDIGIQKTLQESTLKPSSNAASKKGNVQISQTKSNRVETRSSLNTSSKKSISTNLKKKSSDKSAKANAGKTNAQIAKSFVKTAQSRSSKPTKFSNEPKSQEEQNSPEHKAQCSPERPRTSTIRKGVSGSMNMHIEDEIEPTVLKSNNSLSGSKNSLKIESDDDKASYEEDFEEYDSDFEESDTESISESDSTNSSMEEQEEIIQGFQIEESFLKKSSPLVESVKMSNYENMPVIKGKINYLKMSDRSSLHSEVPVKDFPEKKPIKLSRSFINFQSAPDKERNKQCLHDSTNDLKKPDIAHEEIIVPTVTYNYASINTSNSKQVFVQTEHCDEEEVQTYEIELVNKWTQFPTKGTSGYGGDRISTSDDKAAAWKSLFNVQSTKLTSFLQKSSNVILTLLDEEFTTCSDEFGTKKRQGLLYSGGYYVLSPLNFLEGVPVIHIYCSENSSYIITIYGNMIELSFENDTVVEKGIICIWNALDSKTPE</sequence>
<dbReference type="InterPro" id="IPR042505">
    <property type="entry name" value="DYNC2I1"/>
</dbReference>
<gene>
    <name evidence="2" type="ORF">LARSCL_LOCUS8438</name>
</gene>
<organism evidence="2 3">
    <name type="scientific">Larinioides sclopetarius</name>
    <dbReference type="NCBI Taxonomy" id="280406"/>
    <lineage>
        <taxon>Eukaryota</taxon>
        <taxon>Metazoa</taxon>
        <taxon>Ecdysozoa</taxon>
        <taxon>Arthropoda</taxon>
        <taxon>Chelicerata</taxon>
        <taxon>Arachnida</taxon>
        <taxon>Araneae</taxon>
        <taxon>Araneomorphae</taxon>
        <taxon>Entelegynae</taxon>
        <taxon>Araneoidea</taxon>
        <taxon>Araneidae</taxon>
        <taxon>Larinioides</taxon>
    </lineage>
</organism>
<dbReference type="GO" id="GO:0045503">
    <property type="term" value="F:dynein light chain binding"/>
    <property type="evidence" value="ECO:0007669"/>
    <property type="project" value="InterPro"/>
</dbReference>
<feature type="region of interest" description="Disordered" evidence="1">
    <location>
        <begin position="1"/>
        <end position="277"/>
    </location>
</feature>
<dbReference type="GO" id="GO:0045504">
    <property type="term" value="F:dynein heavy chain binding"/>
    <property type="evidence" value="ECO:0007669"/>
    <property type="project" value="InterPro"/>
</dbReference>
<name>A0AAV1ZXX0_9ARAC</name>
<feature type="compositionally biased region" description="Acidic residues" evidence="1">
    <location>
        <begin position="245"/>
        <end position="264"/>
    </location>
</feature>
<keyword evidence="3" id="KW-1185">Reference proteome</keyword>